<evidence type="ECO:0000313" key="1">
    <source>
        <dbReference type="EMBL" id="KPA91449.1"/>
    </source>
</evidence>
<keyword evidence="2" id="KW-1185">Reference proteome</keyword>
<dbReference type="STRING" id="50340.PF66_02332"/>
<dbReference type="RefSeq" id="WP_054062756.1">
    <property type="nucleotide sequence ID" value="NZ_JAQMZR010000020.1"/>
</dbReference>
<evidence type="ECO:0000313" key="2">
    <source>
        <dbReference type="Proteomes" id="UP000037931"/>
    </source>
</evidence>
<reference evidence="1 2" key="1">
    <citation type="journal article" date="2015" name="PLoS ONE">
        <title>Rice-Infecting Pseudomonas Genomes Are Highly Accessorized and Harbor Multiple Putative Virulence Mechanisms to Cause Sheath Brown Rot.</title>
        <authorList>
            <person name="Quibod I.L."/>
            <person name="Grande G."/>
            <person name="Oreiro E.G."/>
            <person name="Borja F.N."/>
            <person name="Dossa G.S."/>
            <person name="Mauleon R."/>
            <person name="Cruz C.V."/>
            <person name="Oliva R."/>
        </authorList>
    </citation>
    <scope>NUCLEOTIDE SEQUENCE [LARGE SCALE GENOMIC DNA]</scope>
    <source>
        <strain evidence="1 2">IRRI 6609</strain>
    </source>
</reference>
<dbReference type="Proteomes" id="UP000037931">
    <property type="component" value="Unassembled WGS sequence"/>
</dbReference>
<organism evidence="1 2">
    <name type="scientific">Pseudomonas asplenii</name>
    <dbReference type="NCBI Taxonomy" id="53407"/>
    <lineage>
        <taxon>Bacteria</taxon>
        <taxon>Pseudomonadati</taxon>
        <taxon>Pseudomonadota</taxon>
        <taxon>Gammaproteobacteria</taxon>
        <taxon>Pseudomonadales</taxon>
        <taxon>Pseudomonadaceae</taxon>
        <taxon>Pseudomonas</taxon>
    </lineage>
</organism>
<comment type="caution">
    <text evidence="1">The sequence shown here is derived from an EMBL/GenBank/DDBJ whole genome shotgun (WGS) entry which is preliminary data.</text>
</comment>
<proteinExistence type="predicted"/>
<gene>
    <name evidence="1" type="ORF">PF66_02332</name>
</gene>
<name>A0A0N0E4L9_9PSED</name>
<protein>
    <submittedName>
        <fullName evidence="1">Uncharacterized protein</fullName>
    </submittedName>
</protein>
<sequence length="78" mass="9115">MQTQPHHAPLEACKRFALEQNRRLFDRAYALQHAAYELLERPDLDAETFSHYQTLKAKAQSQAREAIEHLQLVDRDIA</sequence>
<accession>A0A0N0E4L9</accession>
<dbReference type="PATRIC" id="fig|50340.43.peg.5703"/>
<dbReference type="OrthoDB" id="6919566at2"/>
<dbReference type="EMBL" id="JSYZ01000007">
    <property type="protein sequence ID" value="KPA91449.1"/>
    <property type="molecule type" value="Genomic_DNA"/>
</dbReference>
<dbReference type="AlphaFoldDB" id="A0A0N0E4L9"/>